<dbReference type="Proteomes" id="UP000184188">
    <property type="component" value="Unassembled WGS sequence"/>
</dbReference>
<dbReference type="EMBL" id="KV878352">
    <property type="protein sequence ID" value="OJJ43452.1"/>
    <property type="molecule type" value="Genomic_DNA"/>
</dbReference>
<accession>A0A1L9S8G6</accession>
<keyword evidence="2" id="KW-1185">Reference proteome</keyword>
<proteinExistence type="predicted"/>
<dbReference type="VEuPathDB" id="FungiDB:ASPZODRAFT_136317"/>
<sequence>MQLPTPNPTIFFISDFVRSTHRTLHQVDASAFAMGDQNARAAVKEVIGRNSFTDILVNDTTGKLALMTGQDPRNPVDFGPDIKRLAKALSS</sequence>
<dbReference type="AlphaFoldDB" id="A0A1L9S8G6"/>
<dbReference type="OrthoDB" id="5282002at2759"/>
<dbReference type="RefSeq" id="XP_022577962.1">
    <property type="nucleotide sequence ID" value="XM_022724038.1"/>
</dbReference>
<evidence type="ECO:0000313" key="1">
    <source>
        <dbReference type="EMBL" id="OJJ43452.1"/>
    </source>
</evidence>
<protein>
    <submittedName>
        <fullName evidence="1">Uncharacterized protein</fullName>
    </submittedName>
</protein>
<name>A0A1L9S8G6_9EURO</name>
<organism evidence="1 2">
    <name type="scientific">Penicilliopsis zonata CBS 506.65</name>
    <dbReference type="NCBI Taxonomy" id="1073090"/>
    <lineage>
        <taxon>Eukaryota</taxon>
        <taxon>Fungi</taxon>
        <taxon>Dikarya</taxon>
        <taxon>Ascomycota</taxon>
        <taxon>Pezizomycotina</taxon>
        <taxon>Eurotiomycetes</taxon>
        <taxon>Eurotiomycetidae</taxon>
        <taxon>Eurotiales</taxon>
        <taxon>Aspergillaceae</taxon>
        <taxon>Penicilliopsis</taxon>
    </lineage>
</organism>
<reference evidence="2" key="1">
    <citation type="journal article" date="2017" name="Genome Biol.">
        <title>Comparative genomics reveals high biological diversity and specific adaptations in the industrially and medically important fungal genus Aspergillus.</title>
        <authorList>
            <person name="de Vries R.P."/>
            <person name="Riley R."/>
            <person name="Wiebenga A."/>
            <person name="Aguilar-Osorio G."/>
            <person name="Amillis S."/>
            <person name="Uchima C.A."/>
            <person name="Anderluh G."/>
            <person name="Asadollahi M."/>
            <person name="Askin M."/>
            <person name="Barry K."/>
            <person name="Battaglia E."/>
            <person name="Bayram O."/>
            <person name="Benocci T."/>
            <person name="Braus-Stromeyer S.A."/>
            <person name="Caldana C."/>
            <person name="Canovas D."/>
            <person name="Cerqueira G.C."/>
            <person name="Chen F."/>
            <person name="Chen W."/>
            <person name="Choi C."/>
            <person name="Clum A."/>
            <person name="Dos Santos R.A."/>
            <person name="Damasio A.R."/>
            <person name="Diallinas G."/>
            <person name="Emri T."/>
            <person name="Fekete E."/>
            <person name="Flipphi M."/>
            <person name="Freyberg S."/>
            <person name="Gallo A."/>
            <person name="Gournas C."/>
            <person name="Habgood R."/>
            <person name="Hainaut M."/>
            <person name="Harispe M.L."/>
            <person name="Henrissat B."/>
            <person name="Hilden K.S."/>
            <person name="Hope R."/>
            <person name="Hossain A."/>
            <person name="Karabika E."/>
            <person name="Karaffa L."/>
            <person name="Karanyi Z."/>
            <person name="Krasevec N."/>
            <person name="Kuo A."/>
            <person name="Kusch H."/>
            <person name="LaButti K."/>
            <person name="Lagendijk E.L."/>
            <person name="Lapidus A."/>
            <person name="Levasseur A."/>
            <person name="Lindquist E."/>
            <person name="Lipzen A."/>
            <person name="Logrieco A.F."/>
            <person name="MacCabe A."/>
            <person name="Maekelae M.R."/>
            <person name="Malavazi I."/>
            <person name="Melin P."/>
            <person name="Meyer V."/>
            <person name="Mielnichuk N."/>
            <person name="Miskei M."/>
            <person name="Molnar A.P."/>
            <person name="Mule G."/>
            <person name="Ngan C.Y."/>
            <person name="Orejas M."/>
            <person name="Orosz E."/>
            <person name="Ouedraogo J.P."/>
            <person name="Overkamp K.M."/>
            <person name="Park H.-S."/>
            <person name="Perrone G."/>
            <person name="Piumi F."/>
            <person name="Punt P.J."/>
            <person name="Ram A.F."/>
            <person name="Ramon A."/>
            <person name="Rauscher S."/>
            <person name="Record E."/>
            <person name="Riano-Pachon D.M."/>
            <person name="Robert V."/>
            <person name="Roehrig J."/>
            <person name="Ruller R."/>
            <person name="Salamov A."/>
            <person name="Salih N.S."/>
            <person name="Samson R.A."/>
            <person name="Sandor E."/>
            <person name="Sanguinetti M."/>
            <person name="Schuetze T."/>
            <person name="Sepcic K."/>
            <person name="Shelest E."/>
            <person name="Sherlock G."/>
            <person name="Sophianopoulou V."/>
            <person name="Squina F.M."/>
            <person name="Sun H."/>
            <person name="Susca A."/>
            <person name="Todd R.B."/>
            <person name="Tsang A."/>
            <person name="Unkles S.E."/>
            <person name="van de Wiele N."/>
            <person name="van Rossen-Uffink D."/>
            <person name="Oliveira J.V."/>
            <person name="Vesth T.C."/>
            <person name="Visser J."/>
            <person name="Yu J.-H."/>
            <person name="Zhou M."/>
            <person name="Andersen M.R."/>
            <person name="Archer D.B."/>
            <person name="Baker S.E."/>
            <person name="Benoit I."/>
            <person name="Brakhage A.A."/>
            <person name="Braus G.H."/>
            <person name="Fischer R."/>
            <person name="Frisvad J.C."/>
            <person name="Goldman G.H."/>
            <person name="Houbraken J."/>
            <person name="Oakley B."/>
            <person name="Pocsi I."/>
            <person name="Scazzocchio C."/>
            <person name="Seiboth B."/>
            <person name="vanKuyk P.A."/>
            <person name="Wortman J."/>
            <person name="Dyer P.S."/>
            <person name="Grigoriev I.V."/>
        </authorList>
    </citation>
    <scope>NUCLEOTIDE SEQUENCE [LARGE SCALE GENOMIC DNA]</scope>
    <source>
        <strain evidence="2">CBS 506.65</strain>
    </source>
</reference>
<evidence type="ECO:0000313" key="2">
    <source>
        <dbReference type="Proteomes" id="UP000184188"/>
    </source>
</evidence>
<dbReference type="GeneID" id="34610503"/>
<gene>
    <name evidence="1" type="ORF">ASPZODRAFT_136317</name>
</gene>